<evidence type="ECO:0000313" key="2">
    <source>
        <dbReference type="Proteomes" id="UP000298471"/>
    </source>
</evidence>
<keyword evidence="2" id="KW-1185">Reference proteome</keyword>
<gene>
    <name evidence="1" type="ORF">E5K02_13075</name>
</gene>
<reference evidence="1 2" key="1">
    <citation type="submission" date="2019-04" db="EMBL/GenBank/DDBJ databases">
        <authorList>
            <person name="Feng G."/>
            <person name="Zhang J."/>
            <person name="Zhu H."/>
        </authorList>
    </citation>
    <scope>NUCLEOTIDE SEQUENCE [LARGE SCALE GENOMIC DNA]</scope>
    <source>
        <strain evidence="1 2">9PBR-1</strain>
    </source>
</reference>
<comment type="caution">
    <text evidence="1">The sequence shown here is derived from an EMBL/GenBank/DDBJ whole genome shotgun (WGS) entry which is preliminary data.</text>
</comment>
<name>A0A4Z0QCV8_9BACT</name>
<dbReference type="EMBL" id="SRMB01000002">
    <property type="protein sequence ID" value="TGE27316.1"/>
    <property type="molecule type" value="Genomic_DNA"/>
</dbReference>
<dbReference type="PROSITE" id="PS51257">
    <property type="entry name" value="PROKAR_LIPOPROTEIN"/>
    <property type="match status" value="1"/>
</dbReference>
<protein>
    <recommendedName>
        <fullName evidence="3">Lipoprotein</fullName>
    </recommendedName>
</protein>
<dbReference type="Proteomes" id="UP000298471">
    <property type="component" value="Unassembled WGS sequence"/>
</dbReference>
<evidence type="ECO:0000313" key="1">
    <source>
        <dbReference type="EMBL" id="TGE27316.1"/>
    </source>
</evidence>
<proteinExistence type="predicted"/>
<dbReference type="RefSeq" id="WP_135395216.1">
    <property type="nucleotide sequence ID" value="NZ_SRMB01000002.1"/>
</dbReference>
<organism evidence="1 2">
    <name type="scientific">Hymenobacter metallicola</name>
    <dbReference type="NCBI Taxonomy" id="2563114"/>
    <lineage>
        <taxon>Bacteria</taxon>
        <taxon>Pseudomonadati</taxon>
        <taxon>Bacteroidota</taxon>
        <taxon>Cytophagia</taxon>
        <taxon>Cytophagales</taxon>
        <taxon>Hymenobacteraceae</taxon>
        <taxon>Hymenobacter</taxon>
    </lineage>
</organism>
<sequence length="205" mass="22683">MHHTLRILSLLAILASCQKEQAPDPEPGPEEHSLTRSLQFPGEGIRLDTTYTTSQIPVKAHVSKFTPQEDYLLVEFTSGASISTTTQKDIISLNIPVSKLRPGWVGDYQFVYGRFNTSPPTFTGHVMGSLYLRYHQNAFAYFDANGSADTPGVFRITAYDAKRHLISGDFRTSGEAWIDLTPVTKGAASFKLQLSGSFKNLPVKQ</sequence>
<dbReference type="AlphaFoldDB" id="A0A4Z0QCV8"/>
<evidence type="ECO:0008006" key="3">
    <source>
        <dbReference type="Google" id="ProtNLM"/>
    </source>
</evidence>
<accession>A0A4Z0QCV8</accession>